<proteinExistence type="predicted"/>
<evidence type="ECO:0000313" key="1">
    <source>
        <dbReference type="EMBL" id="KAI4351998.1"/>
    </source>
</evidence>
<accession>A0ACB9PTY8</accession>
<keyword evidence="2" id="KW-1185">Reference proteome</keyword>
<sequence length="192" mass="21641">MKTTLLALALVFLSTLTAADEPEAVLDTSGNRLDNNRRYYILSATDCSCNETGIALAVLGNKKCPFDVYVQCEAQKFYIMPSNYFQTNDVQVSTFVNIVHSATRCEPVHWVNLWKVDQNDPDTGKAFVTTEGTVDKPLPRGNQGFKIEKYGSNYKIVYSDTQCRDIGIYFDKEGNRRLVLGDVPYPVKFQKV</sequence>
<gene>
    <name evidence="1" type="ORF">L6164_006291</name>
</gene>
<organism evidence="1 2">
    <name type="scientific">Bauhinia variegata</name>
    <name type="common">Purple orchid tree</name>
    <name type="synonym">Phanera variegata</name>
    <dbReference type="NCBI Taxonomy" id="167791"/>
    <lineage>
        <taxon>Eukaryota</taxon>
        <taxon>Viridiplantae</taxon>
        <taxon>Streptophyta</taxon>
        <taxon>Embryophyta</taxon>
        <taxon>Tracheophyta</taxon>
        <taxon>Spermatophyta</taxon>
        <taxon>Magnoliopsida</taxon>
        <taxon>eudicotyledons</taxon>
        <taxon>Gunneridae</taxon>
        <taxon>Pentapetalae</taxon>
        <taxon>rosids</taxon>
        <taxon>fabids</taxon>
        <taxon>Fabales</taxon>
        <taxon>Fabaceae</taxon>
        <taxon>Cercidoideae</taxon>
        <taxon>Cercideae</taxon>
        <taxon>Bauhiniinae</taxon>
        <taxon>Bauhinia</taxon>
    </lineage>
</organism>
<dbReference type="EMBL" id="CM039428">
    <property type="protein sequence ID" value="KAI4351998.1"/>
    <property type="molecule type" value="Genomic_DNA"/>
</dbReference>
<name>A0ACB9PTY8_BAUVA</name>
<reference evidence="1 2" key="1">
    <citation type="journal article" date="2022" name="DNA Res.">
        <title>Chromosomal-level genome assembly of the orchid tree Bauhinia variegata (Leguminosae; Cercidoideae) supports the allotetraploid origin hypothesis of Bauhinia.</title>
        <authorList>
            <person name="Zhong Y."/>
            <person name="Chen Y."/>
            <person name="Zheng D."/>
            <person name="Pang J."/>
            <person name="Liu Y."/>
            <person name="Luo S."/>
            <person name="Meng S."/>
            <person name="Qian L."/>
            <person name="Wei D."/>
            <person name="Dai S."/>
            <person name="Zhou R."/>
        </authorList>
    </citation>
    <scope>NUCLEOTIDE SEQUENCE [LARGE SCALE GENOMIC DNA]</scope>
    <source>
        <strain evidence="1">BV-YZ2020</strain>
    </source>
</reference>
<evidence type="ECO:0000313" key="2">
    <source>
        <dbReference type="Proteomes" id="UP000828941"/>
    </source>
</evidence>
<comment type="caution">
    <text evidence="1">The sequence shown here is derived from an EMBL/GenBank/DDBJ whole genome shotgun (WGS) entry which is preliminary data.</text>
</comment>
<protein>
    <submittedName>
        <fullName evidence="1">Uncharacterized protein</fullName>
    </submittedName>
</protein>
<dbReference type="Proteomes" id="UP000828941">
    <property type="component" value="Chromosome 3"/>
</dbReference>